<keyword evidence="1" id="KW-0812">Transmembrane</keyword>
<evidence type="ECO:0000256" key="1">
    <source>
        <dbReference type="SAM" id="Phobius"/>
    </source>
</evidence>
<proteinExistence type="predicted"/>
<evidence type="ECO:0000313" key="3">
    <source>
        <dbReference type="EMBL" id="WMB27652.1"/>
    </source>
</evidence>
<evidence type="ECO:0000259" key="2">
    <source>
        <dbReference type="Pfam" id="PF13349"/>
    </source>
</evidence>
<dbReference type="Proteomes" id="UP001238096">
    <property type="component" value="Chromosome"/>
</dbReference>
<protein>
    <submittedName>
        <fullName evidence="3">DUF4097 domain-containing protein</fullName>
    </submittedName>
</protein>
<dbReference type="RefSeq" id="WP_018366467.1">
    <property type="nucleotide sequence ID" value="NZ_CP110509.1"/>
</dbReference>
<organism evidence="3 4">
    <name type="scientific">Streptococcus didelphis</name>
    <dbReference type="NCBI Taxonomy" id="102886"/>
    <lineage>
        <taxon>Bacteria</taxon>
        <taxon>Bacillati</taxon>
        <taxon>Bacillota</taxon>
        <taxon>Bacilli</taxon>
        <taxon>Lactobacillales</taxon>
        <taxon>Streptococcaceae</taxon>
        <taxon>Streptococcus</taxon>
    </lineage>
</organism>
<keyword evidence="1" id="KW-1133">Transmembrane helix</keyword>
<keyword evidence="4" id="KW-1185">Reference proteome</keyword>
<name>A0ABY9LFH1_9STRE</name>
<keyword evidence="1" id="KW-0472">Membrane</keyword>
<accession>A0ABY9LFH1</accession>
<feature type="domain" description="DUF4097" evidence="2">
    <location>
        <begin position="56"/>
        <end position="301"/>
    </location>
</feature>
<evidence type="ECO:0000313" key="4">
    <source>
        <dbReference type="Proteomes" id="UP001238096"/>
    </source>
</evidence>
<dbReference type="Pfam" id="PF13349">
    <property type="entry name" value="DUF4097"/>
    <property type="match status" value="1"/>
</dbReference>
<feature type="transmembrane region" description="Helical" evidence="1">
    <location>
        <begin position="7"/>
        <end position="28"/>
    </location>
</feature>
<dbReference type="EMBL" id="CP110509">
    <property type="protein sequence ID" value="WMB27652.1"/>
    <property type="molecule type" value="Genomic_DNA"/>
</dbReference>
<gene>
    <name evidence="3" type="ORF">N1496_05880</name>
</gene>
<sequence length="302" mass="33961">MKYWKKTVFKGAILFLFIGIVLTFLGYINNGLDDYNLSSKAQTSRHLVNQDLSFFENIDLNCNISDITIKTSPQKKASITYYQDKNYPLTIKMENKTLYVDEKAKLSQNSLNVKFLTLQDLSHLNQNLHFGIETGYSILITLPKDTQVKQLKAKLKAGQLSLENNKVEHLDVNLSAGDIDIDNTSIDKGNLQLLAGNLNFLDSKINNSKIKLSTGDFELENSRVQDSQLILNTGDFTSREAVFLGKNSIFNKIGSTDIYLKSYDLSLSSKKDLDTSSIDSYLNKTSKNTLNINSELGDINIK</sequence>
<reference evidence="4" key="1">
    <citation type="submission" date="2022-10" db="EMBL/GenBank/DDBJ databases">
        <title>Streptococcus didelphis as causative of fatal infections in opossums (Didelphis albiventris).</title>
        <authorList>
            <person name="Breyer G.M."/>
            <person name="Da Silva M.E.R.J."/>
            <person name="Siqueira F.M."/>
        </authorList>
    </citation>
    <scope>NUCLEOTIDE SEQUENCE [LARGE SCALE GENOMIC DNA]</scope>
    <source>
        <strain evidence="4">LBVP101/21</strain>
    </source>
</reference>
<dbReference type="InterPro" id="IPR025164">
    <property type="entry name" value="Toastrack_DUF4097"/>
</dbReference>